<sequence>KQQAEKLAHTKMIELMTNKQGVVPKIVANRQCKVVLRKSLPSKHLNETTIIDSTMNNAF</sequence>
<dbReference type="EMBL" id="CAJOBB010026796">
    <property type="protein sequence ID" value="CAF4418476.1"/>
    <property type="molecule type" value="Genomic_DNA"/>
</dbReference>
<feature type="non-terminal residue" evidence="1">
    <location>
        <position position="1"/>
    </location>
</feature>
<accession>A0A820Q4N9</accession>
<dbReference type="Proteomes" id="UP000663868">
    <property type="component" value="Unassembled WGS sequence"/>
</dbReference>
<reference evidence="1" key="1">
    <citation type="submission" date="2021-02" db="EMBL/GenBank/DDBJ databases">
        <authorList>
            <person name="Nowell W R."/>
        </authorList>
    </citation>
    <scope>NUCLEOTIDE SEQUENCE</scope>
</reference>
<organism evidence="1 2">
    <name type="scientific">Adineta steineri</name>
    <dbReference type="NCBI Taxonomy" id="433720"/>
    <lineage>
        <taxon>Eukaryota</taxon>
        <taxon>Metazoa</taxon>
        <taxon>Spiralia</taxon>
        <taxon>Gnathifera</taxon>
        <taxon>Rotifera</taxon>
        <taxon>Eurotatoria</taxon>
        <taxon>Bdelloidea</taxon>
        <taxon>Adinetida</taxon>
        <taxon>Adinetidae</taxon>
        <taxon>Adineta</taxon>
    </lineage>
</organism>
<evidence type="ECO:0000313" key="2">
    <source>
        <dbReference type="Proteomes" id="UP000663868"/>
    </source>
</evidence>
<dbReference type="AlphaFoldDB" id="A0A820Q4N9"/>
<comment type="caution">
    <text evidence="1">The sequence shown here is derived from an EMBL/GenBank/DDBJ whole genome shotgun (WGS) entry which is preliminary data.</text>
</comment>
<name>A0A820Q4N9_9BILA</name>
<protein>
    <submittedName>
        <fullName evidence="1">Uncharacterized protein</fullName>
    </submittedName>
</protein>
<evidence type="ECO:0000313" key="1">
    <source>
        <dbReference type="EMBL" id="CAF4418476.1"/>
    </source>
</evidence>
<proteinExistence type="predicted"/>
<gene>
    <name evidence="1" type="ORF">KXQ929_LOCUS52035</name>
</gene>